<organism evidence="1 2">
    <name type="scientific">Vitis vinifera</name>
    <name type="common">Grape</name>
    <dbReference type="NCBI Taxonomy" id="29760"/>
    <lineage>
        <taxon>Eukaryota</taxon>
        <taxon>Viridiplantae</taxon>
        <taxon>Streptophyta</taxon>
        <taxon>Embryophyta</taxon>
        <taxon>Tracheophyta</taxon>
        <taxon>Spermatophyta</taxon>
        <taxon>Magnoliopsida</taxon>
        <taxon>eudicotyledons</taxon>
        <taxon>Gunneridae</taxon>
        <taxon>Pentapetalae</taxon>
        <taxon>rosids</taxon>
        <taxon>Vitales</taxon>
        <taxon>Vitaceae</taxon>
        <taxon>Viteae</taxon>
        <taxon>Vitis</taxon>
    </lineage>
</organism>
<reference evidence="1 2" key="1">
    <citation type="journal article" date="2018" name="PLoS Genet.">
        <title>Population sequencing reveals clonal diversity and ancestral inbreeding in the grapevine cultivar Chardonnay.</title>
        <authorList>
            <person name="Roach M.J."/>
            <person name="Johnson D.L."/>
            <person name="Bohlmann J."/>
            <person name="van Vuuren H.J."/>
            <person name="Jones S.J."/>
            <person name="Pretorius I.S."/>
            <person name="Schmidt S.A."/>
            <person name="Borneman A.R."/>
        </authorList>
    </citation>
    <scope>NUCLEOTIDE SEQUENCE [LARGE SCALE GENOMIC DNA]</scope>
    <source>
        <strain evidence="2">cv. Chardonnay</strain>
        <tissue evidence="1">Leaf</tissue>
    </source>
</reference>
<dbReference type="AlphaFoldDB" id="A0A438EJR8"/>
<proteinExistence type="predicted"/>
<comment type="caution">
    <text evidence="1">The sequence shown here is derived from an EMBL/GenBank/DDBJ whole genome shotgun (WGS) entry which is preliminary data.</text>
</comment>
<gene>
    <name evidence="1" type="ORF">CK203_116688</name>
</gene>
<name>A0A438EJR8_VITVI</name>
<dbReference type="EMBL" id="QGNW01001263">
    <property type="protein sequence ID" value="RVW47922.1"/>
    <property type="molecule type" value="Genomic_DNA"/>
</dbReference>
<evidence type="ECO:0000313" key="2">
    <source>
        <dbReference type="Proteomes" id="UP000288805"/>
    </source>
</evidence>
<sequence length="35" mass="3926">MDHLLKLLKSNSPSSIPSVSLAQTGLELREEDWQC</sequence>
<dbReference type="Proteomes" id="UP000288805">
    <property type="component" value="Unassembled WGS sequence"/>
</dbReference>
<accession>A0A438EJR8</accession>
<protein>
    <submittedName>
        <fullName evidence="1">Uncharacterized protein</fullName>
    </submittedName>
</protein>
<evidence type="ECO:0000313" key="1">
    <source>
        <dbReference type="EMBL" id="RVW47922.1"/>
    </source>
</evidence>